<dbReference type="GO" id="GO:0019899">
    <property type="term" value="F:enzyme binding"/>
    <property type="evidence" value="ECO:0007669"/>
    <property type="project" value="UniProtKB-ARBA"/>
</dbReference>
<evidence type="ECO:0000256" key="2">
    <source>
        <dbReference type="SAM" id="MobiDB-lite"/>
    </source>
</evidence>
<dbReference type="InterPro" id="IPR001878">
    <property type="entry name" value="Znf_CCHC"/>
</dbReference>
<evidence type="ECO:0000313" key="4">
    <source>
        <dbReference type="EMBL" id="KFD64666.1"/>
    </source>
</evidence>
<name>A0A085N5C0_9BILA</name>
<dbReference type="InterPro" id="IPR036875">
    <property type="entry name" value="Znf_CCHC_sf"/>
</dbReference>
<evidence type="ECO:0000256" key="1">
    <source>
        <dbReference type="PROSITE-ProRule" id="PRU00047"/>
    </source>
</evidence>
<dbReference type="GO" id="GO:0008270">
    <property type="term" value="F:zinc ion binding"/>
    <property type="evidence" value="ECO:0007669"/>
    <property type="project" value="UniProtKB-KW"/>
</dbReference>
<dbReference type="AlphaFoldDB" id="A0A085N5C0"/>
<organism evidence="4">
    <name type="scientific">Trichuris suis</name>
    <name type="common">pig whipworm</name>
    <dbReference type="NCBI Taxonomy" id="68888"/>
    <lineage>
        <taxon>Eukaryota</taxon>
        <taxon>Metazoa</taxon>
        <taxon>Ecdysozoa</taxon>
        <taxon>Nematoda</taxon>
        <taxon>Enoplea</taxon>
        <taxon>Dorylaimia</taxon>
        <taxon>Trichinellida</taxon>
        <taxon>Trichuridae</taxon>
        <taxon>Trichuris</taxon>
    </lineage>
</organism>
<reference evidence="4" key="1">
    <citation type="journal article" date="2014" name="Nat. Genet.">
        <title>Genome and transcriptome of the porcine whipworm Trichuris suis.</title>
        <authorList>
            <person name="Jex A.R."/>
            <person name="Nejsum P."/>
            <person name="Schwarz E.M."/>
            <person name="Hu L."/>
            <person name="Young N.D."/>
            <person name="Hall R.S."/>
            <person name="Korhonen P.K."/>
            <person name="Liao S."/>
            <person name="Thamsborg S."/>
            <person name="Xia J."/>
            <person name="Xu P."/>
            <person name="Wang S."/>
            <person name="Scheerlinck J.P."/>
            <person name="Hofmann A."/>
            <person name="Sternberg P.W."/>
            <person name="Wang J."/>
            <person name="Gasser R.B."/>
        </authorList>
    </citation>
    <scope>NUCLEOTIDE SEQUENCE [LARGE SCALE GENOMIC DNA]</scope>
    <source>
        <strain evidence="4">DCEP-RM93F</strain>
    </source>
</reference>
<dbReference type="Proteomes" id="UP000030758">
    <property type="component" value="Unassembled WGS sequence"/>
</dbReference>
<sequence length="114" mass="12986">MKHKLNEISSRLDRNGNPPDLLTGSLYQLEESAALQRYSPNMDQRRYKTGRPLQCWNCGRYGHVARLCRARNQWPLTGGLGPGGRREARQTVWLNEQGSSVMAQRSVHSKQLGH</sequence>
<keyword evidence="1" id="KW-0479">Metal-binding</keyword>
<dbReference type="Pfam" id="PF00098">
    <property type="entry name" value="zf-CCHC"/>
    <property type="match status" value="1"/>
</dbReference>
<keyword evidence="1" id="KW-0862">Zinc</keyword>
<keyword evidence="1" id="KW-0863">Zinc-finger</keyword>
<dbReference type="Gene3D" id="4.10.60.10">
    <property type="entry name" value="Zinc finger, CCHC-type"/>
    <property type="match status" value="1"/>
</dbReference>
<accession>A0A085N5C0</accession>
<feature type="compositionally biased region" description="Basic and acidic residues" evidence="2">
    <location>
        <begin position="1"/>
        <end position="14"/>
    </location>
</feature>
<dbReference type="GO" id="GO:0003676">
    <property type="term" value="F:nucleic acid binding"/>
    <property type="evidence" value="ECO:0007669"/>
    <property type="project" value="InterPro"/>
</dbReference>
<dbReference type="PROSITE" id="PS50158">
    <property type="entry name" value="ZF_CCHC"/>
    <property type="match status" value="1"/>
</dbReference>
<feature type="domain" description="CCHC-type" evidence="3">
    <location>
        <begin position="55"/>
        <end position="69"/>
    </location>
</feature>
<proteinExistence type="predicted"/>
<evidence type="ECO:0000259" key="3">
    <source>
        <dbReference type="PROSITE" id="PS50158"/>
    </source>
</evidence>
<dbReference type="SMART" id="SM00343">
    <property type="entry name" value="ZnF_C2HC"/>
    <property type="match status" value="1"/>
</dbReference>
<dbReference type="SUPFAM" id="SSF57756">
    <property type="entry name" value="Retrovirus zinc finger-like domains"/>
    <property type="match status" value="1"/>
</dbReference>
<protein>
    <recommendedName>
        <fullName evidence="3">CCHC-type domain-containing protein</fullName>
    </recommendedName>
</protein>
<dbReference type="EMBL" id="KL367552">
    <property type="protein sequence ID" value="KFD64666.1"/>
    <property type="molecule type" value="Genomic_DNA"/>
</dbReference>
<feature type="region of interest" description="Disordered" evidence="2">
    <location>
        <begin position="1"/>
        <end position="21"/>
    </location>
</feature>
<gene>
    <name evidence="4" type="ORF">M514_07845</name>
</gene>